<dbReference type="PANTHER" id="PTHR42928:SF3">
    <property type="entry name" value="UPF0065 PROTEIN YFLP"/>
    <property type="match status" value="1"/>
</dbReference>
<gene>
    <name evidence="3" type="ORF">BKK80_01090</name>
</gene>
<protein>
    <submittedName>
        <fullName evidence="3">C4-dicarboxylate ABC transporter substrate-binding protein</fullName>
    </submittedName>
</protein>
<dbReference type="RefSeq" id="WP_071010486.1">
    <property type="nucleotide sequence ID" value="NZ_CP017754.1"/>
</dbReference>
<dbReference type="InterPro" id="IPR005064">
    <property type="entry name" value="BUG"/>
</dbReference>
<proteinExistence type="inferred from homology"/>
<evidence type="ECO:0000313" key="3">
    <source>
        <dbReference type="EMBL" id="AOZ04592.1"/>
    </source>
</evidence>
<keyword evidence="4" id="KW-1185">Reference proteome</keyword>
<dbReference type="Proteomes" id="UP000177515">
    <property type="component" value="Chromosome 1"/>
</dbReference>
<feature type="signal peptide" evidence="2">
    <location>
        <begin position="1"/>
        <end position="27"/>
    </location>
</feature>
<evidence type="ECO:0000256" key="1">
    <source>
        <dbReference type="ARBA" id="ARBA00006987"/>
    </source>
</evidence>
<dbReference type="PIRSF" id="PIRSF017082">
    <property type="entry name" value="YflP"/>
    <property type="match status" value="1"/>
</dbReference>
<feature type="chain" id="PRO_5046142369" evidence="2">
    <location>
        <begin position="28"/>
        <end position="320"/>
    </location>
</feature>
<dbReference type="CDD" id="cd07012">
    <property type="entry name" value="PBP2_Bug_TTT"/>
    <property type="match status" value="1"/>
</dbReference>
<dbReference type="EMBL" id="CP017754">
    <property type="protein sequence ID" value="AOZ04592.1"/>
    <property type="molecule type" value="Genomic_DNA"/>
</dbReference>
<dbReference type="Gene3D" id="3.40.190.10">
    <property type="entry name" value="Periplasmic binding protein-like II"/>
    <property type="match status" value="1"/>
</dbReference>
<dbReference type="SUPFAM" id="SSF53850">
    <property type="entry name" value="Periplasmic binding protein-like II"/>
    <property type="match status" value="1"/>
</dbReference>
<reference evidence="3 4" key="1">
    <citation type="submission" date="2016-10" db="EMBL/GenBank/DDBJ databases">
        <title>Complete genome sequences of three Cupriavidus strains isolated from various Malaysian environments.</title>
        <authorList>
            <person name="Abdullah A.A.-A."/>
            <person name="Shafie N.A.H."/>
            <person name="Lau N.S."/>
        </authorList>
    </citation>
    <scope>NUCLEOTIDE SEQUENCE [LARGE SCALE GENOMIC DNA]</scope>
    <source>
        <strain evidence="3 4">USMAA1020</strain>
    </source>
</reference>
<dbReference type="Gene3D" id="3.40.190.150">
    <property type="entry name" value="Bordetella uptake gene, domain 1"/>
    <property type="match status" value="1"/>
</dbReference>
<sequence>MRRNLHRLAYAVLASATLTIAAAPAHAVDSVKFMIGANPGGGFDQTGRSLGAAMVAAGVAKSASYDNKGGAGGTIGLTQFVNTDKGNPNALVVTGAVMVGAIETNKPPVTLKNATPIARLFADTMVITVPASSPIKSMKDLVAQLKANPGSVSWGGGSKGSIDHILAGLIAKEGGVDPKKINYVPFQGGGEASASILGGHVTAGIAGVSEFLPFIKSGKMRALAVTSKDRTADIPTLKEQGINVEIYNWRGVYGAPGISDAQRKALIDAVVKATESPVWKETLAKNDWTPFLLTGDEFARFVDSESARLGSTLRELGVAK</sequence>
<evidence type="ECO:0000313" key="4">
    <source>
        <dbReference type="Proteomes" id="UP000177515"/>
    </source>
</evidence>
<keyword evidence="2" id="KW-0732">Signal</keyword>
<dbReference type="Pfam" id="PF03401">
    <property type="entry name" value="TctC"/>
    <property type="match status" value="1"/>
</dbReference>
<evidence type="ECO:0000256" key="2">
    <source>
        <dbReference type="SAM" id="SignalP"/>
    </source>
</evidence>
<dbReference type="InterPro" id="IPR042100">
    <property type="entry name" value="Bug_dom1"/>
</dbReference>
<dbReference type="PANTHER" id="PTHR42928">
    <property type="entry name" value="TRICARBOXYLATE-BINDING PROTEIN"/>
    <property type="match status" value="1"/>
</dbReference>
<accession>A0ABM6F000</accession>
<name>A0ABM6F000_9BURK</name>
<organism evidence="3 4">
    <name type="scientific">Cupriavidus malaysiensis</name>
    <dbReference type="NCBI Taxonomy" id="367825"/>
    <lineage>
        <taxon>Bacteria</taxon>
        <taxon>Pseudomonadati</taxon>
        <taxon>Pseudomonadota</taxon>
        <taxon>Betaproteobacteria</taxon>
        <taxon>Burkholderiales</taxon>
        <taxon>Burkholderiaceae</taxon>
        <taxon>Cupriavidus</taxon>
    </lineage>
</organism>
<comment type="similarity">
    <text evidence="1">Belongs to the UPF0065 (bug) family.</text>
</comment>